<organism evidence="1 2">
    <name type="scientific">Natranaerovirga pectinivora</name>
    <dbReference type="NCBI Taxonomy" id="682400"/>
    <lineage>
        <taxon>Bacteria</taxon>
        <taxon>Bacillati</taxon>
        <taxon>Bacillota</taxon>
        <taxon>Clostridia</taxon>
        <taxon>Lachnospirales</taxon>
        <taxon>Natranaerovirgaceae</taxon>
        <taxon>Natranaerovirga</taxon>
    </lineage>
</organism>
<sequence>MLYNTSCAKRNNIIKITLNTKNKRVTKSLYDKQHQLIYQQFYFGGSIAQAGELYLSNIQKCVSQGYTVTKVV</sequence>
<evidence type="ECO:0000313" key="1">
    <source>
        <dbReference type="EMBL" id="TCT13042.1"/>
    </source>
</evidence>
<name>A0A4R3MHE1_9FIRM</name>
<dbReference type="EMBL" id="SMAL01000009">
    <property type="protein sequence ID" value="TCT13042.1"/>
    <property type="molecule type" value="Genomic_DNA"/>
</dbReference>
<dbReference type="OrthoDB" id="9914698at2"/>
<dbReference type="AlphaFoldDB" id="A0A4R3MHE1"/>
<proteinExistence type="predicted"/>
<keyword evidence="2" id="KW-1185">Reference proteome</keyword>
<evidence type="ECO:0000313" key="2">
    <source>
        <dbReference type="Proteomes" id="UP000294902"/>
    </source>
</evidence>
<accession>A0A4R3MHE1</accession>
<reference evidence="1 2" key="1">
    <citation type="submission" date="2019-03" db="EMBL/GenBank/DDBJ databases">
        <title>Genomic Encyclopedia of Type Strains, Phase IV (KMG-IV): sequencing the most valuable type-strain genomes for metagenomic binning, comparative biology and taxonomic classification.</title>
        <authorList>
            <person name="Goeker M."/>
        </authorList>
    </citation>
    <scope>NUCLEOTIDE SEQUENCE [LARGE SCALE GENOMIC DNA]</scope>
    <source>
        <strain evidence="1 2">DSM 24629</strain>
    </source>
</reference>
<dbReference type="Proteomes" id="UP000294902">
    <property type="component" value="Unassembled WGS sequence"/>
</dbReference>
<dbReference type="RefSeq" id="WP_132253317.1">
    <property type="nucleotide sequence ID" value="NZ_SMAL01000009.1"/>
</dbReference>
<comment type="caution">
    <text evidence="1">The sequence shown here is derived from an EMBL/GenBank/DDBJ whole genome shotgun (WGS) entry which is preliminary data.</text>
</comment>
<protein>
    <submittedName>
        <fullName evidence="1">Uncharacterized protein</fullName>
    </submittedName>
</protein>
<gene>
    <name evidence="1" type="ORF">EDC18_1092</name>
</gene>